<sequence length="275" mass="29414">MSPFRASAPITGSWRHFEFTVDDGVGTVTFTRPEKLNALTFDVYADLRDLIAELPHRGDVRVLVISGQGRGFCSGGDVEEIIGELRRMETARLLEFTRMTGAVVKALRETPIPVIAAVNGVAAGAGSVLALASDFRLLAESAKFAFLFTKVGLAGADMGSAYLLPRLVGLGRATELLMLGEQVPAARAEAIGLATRVVPDAELGAETTALARRLADGPALAYSTTKVLLTRELDSDLGGAIELEAITQALLMTARDHREFYAAWSAGRRPQWTGR</sequence>
<keyword evidence="4" id="KW-1185">Reference proteome</keyword>
<dbReference type="SUPFAM" id="SSF52096">
    <property type="entry name" value="ClpP/crotonase"/>
    <property type="match status" value="1"/>
</dbReference>
<dbReference type="PANTHER" id="PTHR43459:SF1">
    <property type="entry name" value="EG:BACN32G11.4 PROTEIN"/>
    <property type="match status" value="1"/>
</dbReference>
<dbReference type="Proteomes" id="UP000285112">
    <property type="component" value="Unassembled WGS sequence"/>
</dbReference>
<reference evidence="3 4" key="1">
    <citation type="submission" date="2018-09" db="EMBL/GenBank/DDBJ databases">
        <title>YIM PH 21725 draft genome.</title>
        <authorList>
            <person name="Miao C."/>
        </authorList>
    </citation>
    <scope>NUCLEOTIDE SEQUENCE [LARGE SCALE GENOMIC DNA]</scope>
    <source>
        <strain evidence="4">YIM PH21725</strain>
    </source>
</reference>
<proteinExistence type="inferred from homology"/>
<organism evidence="3 4">
    <name type="scientific">Amycolatopsis panacis</name>
    <dbReference type="NCBI Taxonomy" id="2340917"/>
    <lineage>
        <taxon>Bacteria</taxon>
        <taxon>Bacillati</taxon>
        <taxon>Actinomycetota</taxon>
        <taxon>Actinomycetes</taxon>
        <taxon>Pseudonocardiales</taxon>
        <taxon>Pseudonocardiaceae</taxon>
        <taxon>Amycolatopsis</taxon>
    </lineage>
</organism>
<dbReference type="PROSITE" id="PS00166">
    <property type="entry name" value="ENOYL_COA_HYDRATASE"/>
    <property type="match status" value="1"/>
</dbReference>
<evidence type="ECO:0000256" key="2">
    <source>
        <dbReference type="RuleBase" id="RU003707"/>
    </source>
</evidence>
<protein>
    <submittedName>
        <fullName evidence="3">Enoyl-CoA hydratase family protein</fullName>
    </submittedName>
</protein>
<dbReference type="AlphaFoldDB" id="A0A419I6A2"/>
<gene>
    <name evidence="3" type="ORF">D5S19_10755</name>
</gene>
<evidence type="ECO:0000313" key="3">
    <source>
        <dbReference type="EMBL" id="RJQ86801.1"/>
    </source>
</evidence>
<dbReference type="NCBIfam" id="NF006107">
    <property type="entry name" value="PRK08258.1"/>
    <property type="match status" value="1"/>
</dbReference>
<dbReference type="PANTHER" id="PTHR43459">
    <property type="entry name" value="ENOYL-COA HYDRATASE"/>
    <property type="match status" value="1"/>
</dbReference>
<dbReference type="OrthoDB" id="9777711at2"/>
<dbReference type="RefSeq" id="WP_120023211.1">
    <property type="nucleotide sequence ID" value="NZ_QZFV01000071.1"/>
</dbReference>
<evidence type="ECO:0000256" key="1">
    <source>
        <dbReference type="ARBA" id="ARBA00005254"/>
    </source>
</evidence>
<name>A0A419I6A2_9PSEU</name>
<dbReference type="InterPro" id="IPR029045">
    <property type="entry name" value="ClpP/crotonase-like_dom_sf"/>
</dbReference>
<dbReference type="InterPro" id="IPR018376">
    <property type="entry name" value="Enoyl-CoA_hyd/isom_CS"/>
</dbReference>
<dbReference type="Pfam" id="PF00378">
    <property type="entry name" value="ECH_1"/>
    <property type="match status" value="1"/>
</dbReference>
<comment type="caution">
    <text evidence="3">The sequence shown here is derived from an EMBL/GenBank/DDBJ whole genome shotgun (WGS) entry which is preliminary data.</text>
</comment>
<dbReference type="EMBL" id="QZFV01000071">
    <property type="protein sequence ID" value="RJQ86801.1"/>
    <property type="molecule type" value="Genomic_DNA"/>
</dbReference>
<dbReference type="InterPro" id="IPR014748">
    <property type="entry name" value="Enoyl-CoA_hydra_C"/>
</dbReference>
<dbReference type="Gene3D" id="3.90.226.10">
    <property type="entry name" value="2-enoyl-CoA Hydratase, Chain A, domain 1"/>
    <property type="match status" value="1"/>
</dbReference>
<dbReference type="InterPro" id="IPR001753">
    <property type="entry name" value="Enoyl-CoA_hydra/iso"/>
</dbReference>
<dbReference type="CDD" id="cd06558">
    <property type="entry name" value="crotonase-like"/>
    <property type="match status" value="1"/>
</dbReference>
<comment type="similarity">
    <text evidence="1 2">Belongs to the enoyl-CoA hydratase/isomerase family.</text>
</comment>
<dbReference type="Gene3D" id="1.10.12.10">
    <property type="entry name" value="Lyase 2-enoyl-coa Hydratase, Chain A, domain 2"/>
    <property type="match status" value="1"/>
</dbReference>
<evidence type="ECO:0000313" key="4">
    <source>
        <dbReference type="Proteomes" id="UP000285112"/>
    </source>
</evidence>
<accession>A0A419I6A2</accession>
<dbReference type="GO" id="GO:0003824">
    <property type="term" value="F:catalytic activity"/>
    <property type="evidence" value="ECO:0007669"/>
    <property type="project" value="InterPro"/>
</dbReference>